<name>A0A0U9HQD3_9BACT</name>
<evidence type="ECO:0000256" key="5">
    <source>
        <dbReference type="ARBA" id="ARBA00022596"/>
    </source>
</evidence>
<dbReference type="Pfam" id="PF00374">
    <property type="entry name" value="NiFeSe_Hases"/>
    <property type="match status" value="1"/>
</dbReference>
<dbReference type="GO" id="GO:0008901">
    <property type="term" value="F:ferredoxin hydrogenase activity"/>
    <property type="evidence" value="ECO:0007669"/>
    <property type="project" value="InterPro"/>
</dbReference>
<reference evidence="11" key="1">
    <citation type="submission" date="2016-01" db="EMBL/GenBank/DDBJ databases">
        <title>Draft genome sequence of Thermodesulfovibrio aggregans strain TGE-P1.</title>
        <authorList>
            <person name="Sekiguchi Y."/>
            <person name="Ohashi A."/>
            <person name="Matsuura N."/>
            <person name="Tourlousse M.D."/>
        </authorList>
    </citation>
    <scope>NUCLEOTIDE SEQUENCE [LARGE SCALE GENOMIC DNA]</scope>
    <source>
        <strain evidence="11">TGE-P1</strain>
    </source>
</reference>
<evidence type="ECO:0000256" key="3">
    <source>
        <dbReference type="ARBA" id="ARBA00009292"/>
    </source>
</evidence>
<dbReference type="InterPro" id="IPR018194">
    <property type="entry name" value="Ni-dep_hyd_lsu_Ni_BS"/>
</dbReference>
<comment type="subunit">
    <text evidence="4">Heterodimer of a large and a small subunit.</text>
</comment>
<dbReference type="STRING" id="86166.TAGGR_1834"/>
<keyword evidence="6 8" id="KW-0479">Metal-binding</keyword>
<dbReference type="RefSeq" id="WP_059176079.1">
    <property type="nucleotide sequence ID" value="NZ_BCNO01000001.1"/>
</dbReference>
<evidence type="ECO:0000256" key="2">
    <source>
        <dbReference type="ARBA" id="ARBA00004196"/>
    </source>
</evidence>
<dbReference type="InterPro" id="IPR050867">
    <property type="entry name" value="NiFe/NiFeSe_hydrgnase_LSU"/>
</dbReference>
<keyword evidence="8" id="KW-0408">Iron</keyword>
<dbReference type="InterPro" id="IPR001501">
    <property type="entry name" value="Ni-dep_hyd_lsu"/>
</dbReference>
<feature type="binding site" evidence="8">
    <location>
        <position position="63"/>
    </location>
    <ligand>
        <name>Fe cation</name>
        <dbReference type="ChEBI" id="CHEBI:24875"/>
    </ligand>
</feature>
<dbReference type="Gene3D" id="1.10.645.10">
    <property type="entry name" value="Cytochrome-c3 Hydrogenase, chain B"/>
    <property type="match status" value="1"/>
</dbReference>
<dbReference type="PANTHER" id="PTHR42958:SF2">
    <property type="entry name" value="UPTAKE HYDROGENASE LARGE SUBUNIT"/>
    <property type="match status" value="1"/>
</dbReference>
<evidence type="ECO:0000256" key="7">
    <source>
        <dbReference type="ARBA" id="ARBA00023002"/>
    </source>
</evidence>
<dbReference type="OrthoDB" id="9761717at2"/>
<accession>A0A0U9HQD3</accession>
<feature type="binding site" evidence="8">
    <location>
        <position position="41"/>
    </location>
    <ligand>
        <name>Mg(2+)</name>
        <dbReference type="ChEBI" id="CHEBI:18420"/>
    </ligand>
</feature>
<evidence type="ECO:0000313" key="10">
    <source>
        <dbReference type="EMBL" id="GAQ94649.1"/>
    </source>
</evidence>
<dbReference type="PROSITE" id="PS00507">
    <property type="entry name" value="NI_HGENASE_L_1"/>
    <property type="match status" value="1"/>
</dbReference>
<keyword evidence="11" id="KW-1185">Reference proteome</keyword>
<evidence type="ECO:0000256" key="8">
    <source>
        <dbReference type="PIRSR" id="PIRSR601501-1"/>
    </source>
</evidence>
<dbReference type="InterPro" id="IPR029014">
    <property type="entry name" value="NiFe-Hase_large"/>
</dbReference>
<feature type="binding site" evidence="8">
    <location>
        <position position="63"/>
    </location>
    <ligand>
        <name>Ni(2+)</name>
        <dbReference type="ChEBI" id="CHEBI:49786"/>
    </ligand>
</feature>
<dbReference type="GO" id="GO:0016151">
    <property type="term" value="F:nickel cation binding"/>
    <property type="evidence" value="ECO:0007669"/>
    <property type="project" value="InterPro"/>
</dbReference>
<comment type="similarity">
    <text evidence="3 9">Belongs to the [NiFe]/[NiFeSe] hydrogenase large subunit family.</text>
</comment>
<dbReference type="Proteomes" id="UP000054976">
    <property type="component" value="Unassembled WGS sequence"/>
</dbReference>
<sequence>MARLVIDPVTRIEGHLRCEAVVSDGKVKDAYSSCTMWRGIEIILKGRDPREAWVFVQRLCGVCTTVHAIASIRAVEDALKIKVPRNADLIRNLIMGNQCVQDHVIHFYHLHALDWVDVVSALKADPAKTSELAKSISSWPNNSTTYFKAVQDKLKAFVERGQLGIFSNGYWGHPAYKLPPEANLLAVAHYLEALDWQKEVIKMMAILGAKNPHPQTFLVGGMAIPIDPDSQNAINAGTIAALNKYADMGIEFVEKVYIPDLLAIASFYKDWANYGGNVNFLACGEYPEANGKLWLPAGVIKNKNLKEVYPLDHKKILEYVTRSYYTYSKGDKVGLHPWDGETTPNYTGPKPPYEYLNVDGKYSWGKAPRYEELPMEVGPLARVLVAYASGHKEVKEVADMVMKKLGVGPEALFSTLGRTAARGIIALVTAYKIKDFISELAANIKNGDYKIANTEKWDPKTWPAEAKGMGWHDAPRGALSHYIVIKNKKIENYQMVVPSTWNLSPRDHKGVRGPVEEALVGTPVADSKQPLELLRTIHSFDPCMACGMHMIEVREE</sequence>
<comment type="caution">
    <text evidence="10">The sequence shown here is derived from an EMBL/GenBank/DDBJ whole genome shotgun (WGS) entry which is preliminary data.</text>
</comment>
<comment type="cofactor">
    <cofactor evidence="1 8">
        <name>Ni(2+)</name>
        <dbReference type="ChEBI" id="CHEBI:49786"/>
    </cofactor>
</comment>
<comment type="subcellular location">
    <subcellularLocation>
        <location evidence="2">Cell envelope</location>
    </subcellularLocation>
</comment>
<keyword evidence="8" id="KW-0460">Magnesium</keyword>
<organism evidence="10 11">
    <name type="scientific">Thermodesulfovibrio aggregans</name>
    <dbReference type="NCBI Taxonomy" id="86166"/>
    <lineage>
        <taxon>Bacteria</taxon>
        <taxon>Pseudomonadati</taxon>
        <taxon>Nitrospirota</taxon>
        <taxon>Thermodesulfovibrionia</taxon>
        <taxon>Thermodesulfovibrionales</taxon>
        <taxon>Thermodesulfovibrionaceae</taxon>
        <taxon>Thermodesulfovibrio</taxon>
    </lineage>
</organism>
<evidence type="ECO:0000256" key="9">
    <source>
        <dbReference type="RuleBase" id="RU003896"/>
    </source>
</evidence>
<feature type="binding site" evidence="8">
    <location>
        <position position="549"/>
    </location>
    <ligand>
        <name>Fe cation</name>
        <dbReference type="ChEBI" id="CHEBI:24875"/>
    </ligand>
</feature>
<dbReference type="EMBL" id="BCNO01000001">
    <property type="protein sequence ID" value="GAQ94649.1"/>
    <property type="molecule type" value="Genomic_DNA"/>
</dbReference>
<feature type="binding site" evidence="8">
    <location>
        <position position="543"/>
    </location>
    <ligand>
        <name>Ni(2+)</name>
        <dbReference type="ChEBI" id="CHEBI:49786"/>
    </ligand>
</feature>
<dbReference type="PROSITE" id="PS00508">
    <property type="entry name" value="NI_HGENASE_L_2"/>
    <property type="match status" value="1"/>
</dbReference>
<proteinExistence type="inferred from homology"/>
<evidence type="ECO:0000256" key="4">
    <source>
        <dbReference type="ARBA" id="ARBA00011771"/>
    </source>
</evidence>
<feature type="binding site" evidence="8">
    <location>
        <position position="60"/>
    </location>
    <ligand>
        <name>Ni(2+)</name>
        <dbReference type="ChEBI" id="CHEBI:49786"/>
    </ligand>
</feature>
<gene>
    <name evidence="10" type="ORF">TAGGR_1834</name>
</gene>
<feature type="binding site" evidence="8">
    <location>
        <position position="495"/>
    </location>
    <ligand>
        <name>Mg(2+)</name>
        <dbReference type="ChEBI" id="CHEBI:18420"/>
    </ligand>
</feature>
<dbReference type="SUPFAM" id="SSF56762">
    <property type="entry name" value="HydB/Nqo4-like"/>
    <property type="match status" value="1"/>
</dbReference>
<keyword evidence="5 8" id="KW-0533">Nickel</keyword>
<protein>
    <submittedName>
        <fullName evidence="10">[NiFe] hydrogenase large subunit/hydrogenase large subunit</fullName>
    </submittedName>
</protein>
<dbReference type="GO" id="GO:0030313">
    <property type="term" value="C:cell envelope"/>
    <property type="evidence" value="ECO:0007669"/>
    <property type="project" value="UniProtKB-SubCell"/>
</dbReference>
<evidence type="ECO:0000313" key="11">
    <source>
        <dbReference type="Proteomes" id="UP000054976"/>
    </source>
</evidence>
<comment type="cofactor">
    <cofactor evidence="8">
        <name>Fe cation</name>
        <dbReference type="ChEBI" id="CHEBI:24875"/>
    </cofactor>
</comment>
<evidence type="ECO:0000256" key="1">
    <source>
        <dbReference type="ARBA" id="ARBA00001967"/>
    </source>
</evidence>
<evidence type="ECO:0000256" key="6">
    <source>
        <dbReference type="ARBA" id="ARBA00022723"/>
    </source>
</evidence>
<keyword evidence="7 9" id="KW-0560">Oxidoreductase</keyword>
<dbReference type="FunFam" id="1.10.645.10:FF:000002">
    <property type="entry name" value="Hydrogenase 2 large subunit"/>
    <property type="match status" value="1"/>
</dbReference>
<feature type="binding site" evidence="8">
    <location>
        <position position="546"/>
    </location>
    <ligand>
        <name>Ni(2+)</name>
        <dbReference type="ChEBI" id="CHEBI:49786"/>
    </ligand>
</feature>
<dbReference type="PANTHER" id="PTHR42958">
    <property type="entry name" value="HYDROGENASE-2 LARGE CHAIN"/>
    <property type="match status" value="1"/>
</dbReference>
<dbReference type="AlphaFoldDB" id="A0A0U9HQD3"/>